<dbReference type="Proteomes" id="UP000321362">
    <property type="component" value="Chromosome"/>
</dbReference>
<gene>
    <name evidence="9" type="ORF">FSB76_12390</name>
</gene>
<evidence type="ECO:0000256" key="2">
    <source>
        <dbReference type="ARBA" id="ARBA00022448"/>
    </source>
</evidence>
<feature type="transmembrane region" description="Helical" evidence="7">
    <location>
        <begin position="96"/>
        <end position="119"/>
    </location>
</feature>
<feature type="transmembrane region" description="Helical" evidence="7">
    <location>
        <begin position="125"/>
        <end position="146"/>
    </location>
</feature>
<feature type="transmembrane region" description="Helical" evidence="7">
    <location>
        <begin position="316"/>
        <end position="334"/>
    </location>
</feature>
<evidence type="ECO:0000256" key="4">
    <source>
        <dbReference type="ARBA" id="ARBA00022989"/>
    </source>
</evidence>
<feature type="transmembrane region" description="Helical" evidence="7">
    <location>
        <begin position="437"/>
        <end position="459"/>
    </location>
</feature>
<dbReference type="RefSeq" id="WP_147053879.1">
    <property type="nucleotide sequence ID" value="NZ_CP042437.1"/>
</dbReference>
<comment type="subcellular location">
    <subcellularLocation>
        <location evidence="1">Membrane</location>
        <topology evidence="1">Multi-pass membrane protein</topology>
    </subcellularLocation>
</comment>
<dbReference type="PANTHER" id="PTHR32468:SF0">
    <property type="entry name" value="K(+)_H(+) ANTIPORTER 1"/>
    <property type="match status" value="1"/>
</dbReference>
<feature type="transmembrane region" description="Helical" evidence="7">
    <location>
        <begin position="223"/>
        <end position="249"/>
    </location>
</feature>
<evidence type="ECO:0000259" key="8">
    <source>
        <dbReference type="Pfam" id="PF00999"/>
    </source>
</evidence>
<dbReference type="PANTHER" id="PTHR32468">
    <property type="entry name" value="CATION/H + ANTIPORTER"/>
    <property type="match status" value="1"/>
</dbReference>
<keyword evidence="3 7" id="KW-0812">Transmembrane</keyword>
<dbReference type="OrthoDB" id="9793589at2"/>
<dbReference type="KEGG" id="mgk:FSB76_12390"/>
<evidence type="ECO:0000256" key="5">
    <source>
        <dbReference type="ARBA" id="ARBA00023065"/>
    </source>
</evidence>
<feature type="transmembrane region" description="Helical" evidence="7">
    <location>
        <begin position="158"/>
        <end position="181"/>
    </location>
</feature>
<name>A0A5B8VZ15_9SPHI</name>
<dbReference type="Gene3D" id="1.20.1530.20">
    <property type="match status" value="1"/>
</dbReference>
<accession>A0A5B8VZ15</accession>
<feature type="domain" description="Cation/H+ exchanger transmembrane" evidence="8">
    <location>
        <begin position="79"/>
        <end position="456"/>
    </location>
</feature>
<feature type="transmembrane region" description="Helical" evidence="7">
    <location>
        <begin position="187"/>
        <end position="211"/>
    </location>
</feature>
<evidence type="ECO:0000313" key="10">
    <source>
        <dbReference type="Proteomes" id="UP000321362"/>
    </source>
</evidence>
<feature type="transmembrane region" description="Helical" evidence="7">
    <location>
        <begin position="63"/>
        <end position="84"/>
    </location>
</feature>
<protein>
    <submittedName>
        <fullName evidence="9">Cation/H(+) antiporter</fullName>
    </submittedName>
</protein>
<dbReference type="GO" id="GO:0015297">
    <property type="term" value="F:antiporter activity"/>
    <property type="evidence" value="ECO:0007669"/>
    <property type="project" value="InterPro"/>
</dbReference>
<feature type="transmembrane region" description="Helical" evidence="7">
    <location>
        <begin position="346"/>
        <end position="365"/>
    </location>
</feature>
<dbReference type="InterPro" id="IPR038770">
    <property type="entry name" value="Na+/solute_symporter_sf"/>
</dbReference>
<sequence>MKKFRNIFFYIILIGGFSFLIYLALTAGSELEKGRNIVKLAASSKSALHQFTDGLIKNLTGPLATLLAQIAIIIIAGNLAGWVCKKMGQPRVIGEIFAGIALGPSLVGRFFPAFSHVVFPAQSLGSLQFLSQIGLIIFMFVIGMELDLRAIKSKSKDAIVISHASIIIPFTLGIGLAYFIYRSLAPAGVPFFSFGLFMGISMSITAFPVLARICQERGINKTRLGALVITCAAADDITAWCLLTVVIAVVKAGSVMSFVYTALMAIAYVLIMLKGVKPLLKRIYSRNIRPGYVGMPVAMFFLTLIISSYATESIGIHALFGAFMAGIVMPDNITFRGVFVERIKDVALFLLLPLFFVFTGLRTQIGLLDTPYLWAICGLTILVAVTGKFAGSASAAKFVGQSWKDSLSIGALMNTRGLVELIVLNIGYDLGVLNKEVFAILVIMALVTTFMTVPILNLLDKIFGKSPSEEELPTELPEDIFISGDR</sequence>
<evidence type="ECO:0000256" key="7">
    <source>
        <dbReference type="SAM" id="Phobius"/>
    </source>
</evidence>
<evidence type="ECO:0000256" key="6">
    <source>
        <dbReference type="ARBA" id="ARBA00023136"/>
    </source>
</evidence>
<dbReference type="GO" id="GO:0016020">
    <property type="term" value="C:membrane"/>
    <property type="evidence" value="ECO:0007669"/>
    <property type="project" value="UniProtKB-SubCell"/>
</dbReference>
<feature type="transmembrane region" description="Helical" evidence="7">
    <location>
        <begin position="371"/>
        <end position="390"/>
    </location>
</feature>
<dbReference type="AlphaFoldDB" id="A0A5B8VZ15"/>
<dbReference type="GO" id="GO:1902600">
    <property type="term" value="P:proton transmembrane transport"/>
    <property type="evidence" value="ECO:0007669"/>
    <property type="project" value="InterPro"/>
</dbReference>
<keyword evidence="2" id="KW-0813">Transport</keyword>
<keyword evidence="10" id="KW-1185">Reference proteome</keyword>
<feature type="transmembrane region" description="Helical" evidence="7">
    <location>
        <begin position="293"/>
        <end position="310"/>
    </location>
</feature>
<feature type="transmembrane region" description="Helical" evidence="7">
    <location>
        <begin position="7"/>
        <end position="25"/>
    </location>
</feature>
<keyword evidence="6 7" id="KW-0472">Membrane</keyword>
<organism evidence="9 10">
    <name type="scientific">Mucilaginibacter ginsenosidivorax</name>
    <dbReference type="NCBI Taxonomy" id="862126"/>
    <lineage>
        <taxon>Bacteria</taxon>
        <taxon>Pseudomonadati</taxon>
        <taxon>Bacteroidota</taxon>
        <taxon>Sphingobacteriia</taxon>
        <taxon>Sphingobacteriales</taxon>
        <taxon>Sphingobacteriaceae</taxon>
        <taxon>Mucilaginibacter</taxon>
    </lineage>
</organism>
<dbReference type="EMBL" id="CP042437">
    <property type="protein sequence ID" value="QEC76709.1"/>
    <property type="molecule type" value="Genomic_DNA"/>
</dbReference>
<dbReference type="InterPro" id="IPR050794">
    <property type="entry name" value="CPA2_transporter"/>
</dbReference>
<proteinExistence type="predicted"/>
<keyword evidence="5" id="KW-0406">Ion transport</keyword>
<evidence type="ECO:0000256" key="3">
    <source>
        <dbReference type="ARBA" id="ARBA00022692"/>
    </source>
</evidence>
<keyword evidence="4 7" id="KW-1133">Transmembrane helix</keyword>
<feature type="transmembrane region" description="Helical" evidence="7">
    <location>
        <begin position="255"/>
        <end position="273"/>
    </location>
</feature>
<dbReference type="InterPro" id="IPR006153">
    <property type="entry name" value="Cation/H_exchanger_TM"/>
</dbReference>
<evidence type="ECO:0000256" key="1">
    <source>
        <dbReference type="ARBA" id="ARBA00004141"/>
    </source>
</evidence>
<dbReference type="Pfam" id="PF00999">
    <property type="entry name" value="Na_H_Exchanger"/>
    <property type="match status" value="1"/>
</dbReference>
<evidence type="ECO:0000313" key="9">
    <source>
        <dbReference type="EMBL" id="QEC76709.1"/>
    </source>
</evidence>
<reference evidence="9 10" key="1">
    <citation type="journal article" date="2013" name="J. Microbiol.">
        <title>Mucilaginibacter ginsenosidivorax sp. nov., with ginsenoside converting activity isolated from sediment.</title>
        <authorList>
            <person name="Kim J.K."/>
            <person name="Choi T.E."/>
            <person name="Liu Q.M."/>
            <person name="Park H.Y."/>
            <person name="Yi T.H."/>
            <person name="Yoon M.H."/>
            <person name="Kim S.C."/>
            <person name="Im W.T."/>
        </authorList>
    </citation>
    <scope>NUCLEOTIDE SEQUENCE [LARGE SCALE GENOMIC DNA]</scope>
    <source>
        <strain evidence="9 10">KHI28</strain>
    </source>
</reference>